<dbReference type="RefSeq" id="XP_050467358.1">
    <property type="nucleotide sequence ID" value="XM_050611321.1"/>
</dbReference>
<reference evidence="2" key="1">
    <citation type="journal article" date="2005" name="Nature">
        <title>Sequencing of Aspergillus nidulans and comparative analysis with A. fumigatus and A. oryzae.</title>
        <authorList>
            <person name="Galagan J.E."/>
            <person name="Calvo S.E."/>
            <person name="Cuomo C."/>
            <person name="Ma L.J."/>
            <person name="Wortman J.R."/>
            <person name="Batzoglou S."/>
            <person name="Lee S.I."/>
            <person name="Basturkmen M."/>
            <person name="Spevak C.C."/>
            <person name="Clutterbuck J."/>
            <person name="Kapitonov V."/>
            <person name="Jurka J."/>
            <person name="Scazzocchio C."/>
            <person name="Farman M."/>
            <person name="Butler J."/>
            <person name="Purcell S."/>
            <person name="Harris S."/>
            <person name="Braus G.H."/>
            <person name="Draht O."/>
            <person name="Busch S."/>
            <person name="D'Enfert C."/>
            <person name="Bouchier C."/>
            <person name="Goldman G.H."/>
            <person name="Bell-Pedersen D."/>
            <person name="Griffiths-Jones S."/>
            <person name="Doonan J.H."/>
            <person name="Yu J."/>
            <person name="Vienken K."/>
            <person name="Pain A."/>
            <person name="Freitag M."/>
            <person name="Selker E.U."/>
            <person name="Archer D.B."/>
            <person name="Penalva M.A."/>
            <person name="Oakley B.R."/>
            <person name="Momany M."/>
            <person name="Tanaka T."/>
            <person name="Kumagai T."/>
            <person name="Asai K."/>
            <person name="Machida M."/>
            <person name="Nierman W.C."/>
            <person name="Denning D.W."/>
            <person name="Caddick M."/>
            <person name="Hynes M."/>
            <person name="Paoletti M."/>
            <person name="Fischer R."/>
            <person name="Miller B."/>
            <person name="Dyer P."/>
            <person name="Sachs M.S."/>
            <person name="Osmani S.A."/>
            <person name="Birren B.W."/>
        </authorList>
    </citation>
    <scope>NUCLEOTIDE SEQUENCE [LARGE SCALE GENOMIC DNA]</scope>
    <source>
        <strain evidence="2">FGSC A4 / ATCC 38163 / CBS 112.46 / NRRL 194 / M139</strain>
    </source>
</reference>
<dbReference type="EMBL" id="BN001302">
    <property type="protein sequence ID" value="CBF74665.1"/>
    <property type="molecule type" value="Genomic_DNA"/>
</dbReference>
<dbReference type="HOGENOM" id="CLU_2399667_0_0_1"/>
<dbReference type="GeneID" id="74897014"/>
<organism evidence="1 2">
    <name type="scientific">Emericella nidulans (strain FGSC A4 / ATCC 38163 / CBS 112.46 / NRRL 194 / M139)</name>
    <name type="common">Aspergillus nidulans</name>
    <dbReference type="NCBI Taxonomy" id="227321"/>
    <lineage>
        <taxon>Eukaryota</taxon>
        <taxon>Fungi</taxon>
        <taxon>Dikarya</taxon>
        <taxon>Ascomycota</taxon>
        <taxon>Pezizomycotina</taxon>
        <taxon>Eurotiomycetes</taxon>
        <taxon>Eurotiomycetidae</taxon>
        <taxon>Eurotiales</taxon>
        <taxon>Aspergillaceae</taxon>
        <taxon>Aspergillus</taxon>
        <taxon>Aspergillus subgen. Nidulantes</taxon>
    </lineage>
</organism>
<sequence length="93" mass="11039">MCPIIFCLFARDFCTIYSVTVFGSPGVDAIYLDWADIFTRRWQHRPAFKNRPYTYLMNSLFLKALNELYSGHYRRSSKAFNILSYTFSITQDR</sequence>
<name>C8V515_EMENI</name>
<evidence type="ECO:0000313" key="1">
    <source>
        <dbReference type="EMBL" id="CBF74665.1"/>
    </source>
</evidence>
<protein>
    <submittedName>
        <fullName evidence="1">Uncharacterized protein</fullName>
    </submittedName>
</protein>
<accession>C8V515</accession>
<reference evidence="2" key="2">
    <citation type="journal article" date="2009" name="Fungal Genet. Biol.">
        <title>The 2008 update of the Aspergillus nidulans genome annotation: a community effort.</title>
        <authorList>
            <person name="Wortman J.R."/>
            <person name="Gilsenan J.M."/>
            <person name="Joardar V."/>
            <person name="Deegan J."/>
            <person name="Clutterbuck J."/>
            <person name="Andersen M.R."/>
            <person name="Archer D."/>
            <person name="Bencina M."/>
            <person name="Braus G."/>
            <person name="Coutinho P."/>
            <person name="von Dohren H."/>
            <person name="Doonan J."/>
            <person name="Driessen A.J."/>
            <person name="Durek P."/>
            <person name="Espeso E."/>
            <person name="Fekete E."/>
            <person name="Flipphi M."/>
            <person name="Estrada C.G."/>
            <person name="Geysens S."/>
            <person name="Goldman G."/>
            <person name="de Groot P.W."/>
            <person name="Hansen K."/>
            <person name="Harris S.D."/>
            <person name="Heinekamp T."/>
            <person name="Helmstaedt K."/>
            <person name="Henrissat B."/>
            <person name="Hofmann G."/>
            <person name="Homan T."/>
            <person name="Horio T."/>
            <person name="Horiuchi H."/>
            <person name="James S."/>
            <person name="Jones M."/>
            <person name="Karaffa L."/>
            <person name="Karanyi Z."/>
            <person name="Kato M."/>
            <person name="Keller N."/>
            <person name="Kelly D.E."/>
            <person name="Kiel J.A."/>
            <person name="Kim J.M."/>
            <person name="van der Klei I.J."/>
            <person name="Klis F.M."/>
            <person name="Kovalchuk A."/>
            <person name="Krasevec N."/>
            <person name="Kubicek C.P."/>
            <person name="Liu B."/>
            <person name="Maccabe A."/>
            <person name="Meyer V."/>
            <person name="Mirabito P."/>
            <person name="Miskei M."/>
            <person name="Mos M."/>
            <person name="Mullins J."/>
            <person name="Nelson D.R."/>
            <person name="Nielsen J."/>
            <person name="Oakley B.R."/>
            <person name="Osmani S.A."/>
            <person name="Pakula T."/>
            <person name="Paszewski A."/>
            <person name="Paulsen I."/>
            <person name="Pilsyk S."/>
            <person name="Pocsi I."/>
            <person name="Punt P.J."/>
            <person name="Ram A.F."/>
            <person name="Ren Q."/>
            <person name="Robellet X."/>
            <person name="Robson G."/>
            <person name="Seiboth B."/>
            <person name="van Solingen P."/>
            <person name="Specht T."/>
            <person name="Sun J."/>
            <person name="Taheri-Talesh N."/>
            <person name="Takeshita N."/>
            <person name="Ussery D."/>
            <person name="vanKuyk P.A."/>
            <person name="Visser H."/>
            <person name="van de Vondervoort P.J."/>
            <person name="de Vries R.P."/>
            <person name="Walton J."/>
            <person name="Xiang X."/>
            <person name="Xiong Y."/>
            <person name="Zeng A.P."/>
            <person name="Brandt B.W."/>
            <person name="Cornell M.J."/>
            <person name="van den Hondel C.A."/>
            <person name="Visser J."/>
            <person name="Oliver S.G."/>
            <person name="Turner G."/>
        </authorList>
    </citation>
    <scope>GENOME REANNOTATION</scope>
    <source>
        <strain evidence="2">FGSC A4 / ATCC 38163 / CBS 112.46 / NRRL 194 / M139</strain>
    </source>
</reference>
<gene>
    <name evidence="1" type="ORF">ANIA_11427</name>
</gene>
<keyword evidence="2" id="KW-1185">Reference proteome</keyword>
<dbReference type="KEGG" id="ani:ANIA_11427"/>
<dbReference type="AlphaFoldDB" id="C8V515"/>
<dbReference type="Proteomes" id="UP000000560">
    <property type="component" value="Chromosome II"/>
</dbReference>
<evidence type="ECO:0000313" key="2">
    <source>
        <dbReference type="Proteomes" id="UP000000560"/>
    </source>
</evidence>
<dbReference type="InParanoid" id="C8V515"/>
<proteinExistence type="predicted"/>